<dbReference type="HOGENOM" id="CLU_115811_1_0_5"/>
<dbReference type="AlphaFoldDB" id="A0A067Z3U9"/>
<evidence type="ECO:0000313" key="1">
    <source>
        <dbReference type="EMBL" id="AHK71183.1"/>
    </source>
</evidence>
<protein>
    <recommendedName>
        <fullName evidence="3">Oxidoreductase</fullName>
    </recommendedName>
</protein>
<gene>
    <name evidence="1" type="ORF">GLS_c12860</name>
</gene>
<dbReference type="GeneID" id="56905514"/>
<name>A0A067Z3U9_GLUOY</name>
<dbReference type="RefSeq" id="WP_041111623.1">
    <property type="nucleotide sequence ID" value="NZ_CP004373.1"/>
</dbReference>
<dbReference type="KEGG" id="goy:GLS_c12860"/>
<proteinExistence type="predicted"/>
<organism evidence="1 2">
    <name type="scientific">Gluconobacter oxydans DSM 3504</name>
    <dbReference type="NCBI Taxonomy" id="1288313"/>
    <lineage>
        <taxon>Bacteria</taxon>
        <taxon>Pseudomonadati</taxon>
        <taxon>Pseudomonadota</taxon>
        <taxon>Alphaproteobacteria</taxon>
        <taxon>Acetobacterales</taxon>
        <taxon>Acetobacteraceae</taxon>
        <taxon>Gluconobacter</taxon>
    </lineage>
</organism>
<dbReference type="InterPro" id="IPR008318">
    <property type="entry name" value="UCP030820"/>
</dbReference>
<sequence length="148" mass="16735">MKLFELGERSAQVHDVLVTLAELAERDDARAVLLESADDPALLKPYLNRLDLVVLRFPIFRDGRGFTQARELREYLRFSGEIRAEGHILPDQAAFLRRCGVDSVVLPKDGNGEPALWEKQLRQFPVAYQRSVLPERSVGPGLRVEEAP</sequence>
<evidence type="ECO:0000313" key="2">
    <source>
        <dbReference type="Proteomes" id="UP000031656"/>
    </source>
</evidence>
<dbReference type="Pfam" id="PF06073">
    <property type="entry name" value="DUF934"/>
    <property type="match status" value="1"/>
</dbReference>
<dbReference type="Proteomes" id="UP000031656">
    <property type="component" value="Chromosome"/>
</dbReference>
<reference evidence="1 2" key="1">
    <citation type="journal article" date="2015" name="Appl. Microbiol. Biotechnol.">
        <title>The consequence of an additional NADH dehydrogenase paralog on the growth of Gluconobacter oxydans DSM3504.</title>
        <authorList>
            <person name="Kostner D."/>
            <person name="Luchterhand B."/>
            <person name="Junker A."/>
            <person name="Volland S."/>
            <person name="Daniel R."/>
            <person name="Buchs J."/>
            <person name="Liebl W."/>
            <person name="Ehrenreich A."/>
        </authorList>
    </citation>
    <scope>NUCLEOTIDE SEQUENCE [LARGE SCALE GENOMIC DNA]</scope>
    <source>
        <strain evidence="1">DSM 3504</strain>
    </source>
</reference>
<evidence type="ECO:0008006" key="3">
    <source>
        <dbReference type="Google" id="ProtNLM"/>
    </source>
</evidence>
<accession>A0A067Z3U9</accession>
<dbReference type="EMBL" id="CP004373">
    <property type="protein sequence ID" value="AHK71183.1"/>
    <property type="molecule type" value="Genomic_DNA"/>
</dbReference>